<organism evidence="1 2">
    <name type="scientific">Mycena rosella</name>
    <name type="common">Pink bonnet</name>
    <name type="synonym">Agaricus rosellus</name>
    <dbReference type="NCBI Taxonomy" id="1033263"/>
    <lineage>
        <taxon>Eukaryota</taxon>
        <taxon>Fungi</taxon>
        <taxon>Dikarya</taxon>
        <taxon>Basidiomycota</taxon>
        <taxon>Agaricomycotina</taxon>
        <taxon>Agaricomycetes</taxon>
        <taxon>Agaricomycetidae</taxon>
        <taxon>Agaricales</taxon>
        <taxon>Marasmiineae</taxon>
        <taxon>Mycenaceae</taxon>
        <taxon>Mycena</taxon>
    </lineage>
</organism>
<name>A0AAD7FVD2_MYCRO</name>
<reference evidence="1" key="1">
    <citation type="submission" date="2023-03" db="EMBL/GenBank/DDBJ databases">
        <title>Massive genome expansion in bonnet fungi (Mycena s.s.) driven by repeated elements and novel gene families across ecological guilds.</title>
        <authorList>
            <consortium name="Lawrence Berkeley National Laboratory"/>
            <person name="Harder C.B."/>
            <person name="Miyauchi S."/>
            <person name="Viragh M."/>
            <person name="Kuo A."/>
            <person name="Thoen E."/>
            <person name="Andreopoulos B."/>
            <person name="Lu D."/>
            <person name="Skrede I."/>
            <person name="Drula E."/>
            <person name="Henrissat B."/>
            <person name="Morin E."/>
            <person name="Kohler A."/>
            <person name="Barry K."/>
            <person name="LaButti K."/>
            <person name="Morin E."/>
            <person name="Salamov A."/>
            <person name="Lipzen A."/>
            <person name="Mereny Z."/>
            <person name="Hegedus B."/>
            <person name="Baldrian P."/>
            <person name="Stursova M."/>
            <person name="Weitz H."/>
            <person name="Taylor A."/>
            <person name="Grigoriev I.V."/>
            <person name="Nagy L.G."/>
            <person name="Martin F."/>
            <person name="Kauserud H."/>
        </authorList>
    </citation>
    <scope>NUCLEOTIDE SEQUENCE</scope>
    <source>
        <strain evidence="1">CBHHK067</strain>
    </source>
</reference>
<proteinExistence type="predicted"/>
<evidence type="ECO:0000313" key="1">
    <source>
        <dbReference type="EMBL" id="KAJ7639585.1"/>
    </source>
</evidence>
<evidence type="ECO:0000313" key="2">
    <source>
        <dbReference type="Proteomes" id="UP001221757"/>
    </source>
</evidence>
<sequence length="445" mass="50039">MSPSPGPNCLTALVHAVGSAEMTINLSADSACQFFPSISVFRGPRRMAAPTEEQLLQLKQASKLFLAVRRGVVNEAPAVQNLCDVVHFIQHIIGDINELPEYESMIEILKPLIRHFSKSRKSEAYLRDSGEGLADDSDNIPVGMLGKLVSPVMLNIQGLVLDEKFKFKSLLLHEVFGSRASLKLPTFIRDMLSYETIVGPLARSLWSLEVTTANTSDAFVFWLAIANTLDSVSEKKEKDTGIVKRLAGRVRVVFNTRIGYPNAQFLRERSDIPPNGIAEHISYPHAFFRVKEFLKCMLRALLQQHASHDSECHCHPILKTHLDLEIANVLRLQLEAFWLGEPPFHAPVINDDTMELWLNLERGNSPRSNVLTMLGARIFGILVNSMLDECINSNVTWYNSPLRGNQQQEGLLDVIMVDQWCKYHAPERYKAKRLAVLTLDLRLGC</sequence>
<gene>
    <name evidence="1" type="ORF">B0H17DRAFT_1149189</name>
</gene>
<dbReference type="EMBL" id="JARKIE010000440">
    <property type="protein sequence ID" value="KAJ7639585.1"/>
    <property type="molecule type" value="Genomic_DNA"/>
</dbReference>
<dbReference type="AlphaFoldDB" id="A0AAD7FVD2"/>
<dbReference type="Proteomes" id="UP001221757">
    <property type="component" value="Unassembled WGS sequence"/>
</dbReference>
<accession>A0AAD7FVD2</accession>
<comment type="caution">
    <text evidence="1">The sequence shown here is derived from an EMBL/GenBank/DDBJ whole genome shotgun (WGS) entry which is preliminary data.</text>
</comment>
<keyword evidence="2" id="KW-1185">Reference proteome</keyword>
<protein>
    <submittedName>
        <fullName evidence="1">Uncharacterized protein</fullName>
    </submittedName>
</protein>